<keyword evidence="2" id="KW-1185">Reference proteome</keyword>
<name>A0A8J7G7M5_9ACTN</name>
<evidence type="ECO:0000313" key="1">
    <source>
        <dbReference type="EMBL" id="MBG6134555.1"/>
    </source>
</evidence>
<gene>
    <name evidence="1" type="ORF">IW245_000749</name>
</gene>
<dbReference type="Proteomes" id="UP000622552">
    <property type="component" value="Unassembled WGS sequence"/>
</dbReference>
<dbReference type="EMBL" id="JADOUF010000001">
    <property type="protein sequence ID" value="MBG6134555.1"/>
    <property type="molecule type" value="Genomic_DNA"/>
</dbReference>
<evidence type="ECO:0000313" key="2">
    <source>
        <dbReference type="Proteomes" id="UP000622552"/>
    </source>
</evidence>
<accession>A0A8J7G7M5</accession>
<organism evidence="1 2">
    <name type="scientific">Longispora fulva</name>
    <dbReference type="NCBI Taxonomy" id="619741"/>
    <lineage>
        <taxon>Bacteria</taxon>
        <taxon>Bacillati</taxon>
        <taxon>Actinomycetota</taxon>
        <taxon>Actinomycetes</taxon>
        <taxon>Micromonosporales</taxon>
        <taxon>Micromonosporaceae</taxon>
        <taxon>Longispora</taxon>
    </lineage>
</organism>
<protein>
    <submittedName>
        <fullName evidence="1">Uncharacterized protein</fullName>
    </submittedName>
</protein>
<dbReference type="AlphaFoldDB" id="A0A8J7G7M5"/>
<reference evidence="1" key="1">
    <citation type="submission" date="2020-11" db="EMBL/GenBank/DDBJ databases">
        <title>Sequencing the genomes of 1000 actinobacteria strains.</title>
        <authorList>
            <person name="Klenk H.-P."/>
        </authorList>
    </citation>
    <scope>NUCLEOTIDE SEQUENCE</scope>
    <source>
        <strain evidence="1">DSM 45356</strain>
    </source>
</reference>
<proteinExistence type="predicted"/>
<sequence length="105" mass="11801">MAPKTAAGKMRGSDLLKNRYTEQDLEKLLAVGDAEGIDLVDFFPVGIPAPDGSWGVWHVKRDNLATLLDRLTKLEHIPVFKVFPKGIPFPDMFEVIFEAGSQRRY</sequence>
<dbReference type="RefSeq" id="WP_197001774.1">
    <property type="nucleotide sequence ID" value="NZ_BONS01000023.1"/>
</dbReference>
<comment type="caution">
    <text evidence="1">The sequence shown here is derived from an EMBL/GenBank/DDBJ whole genome shotgun (WGS) entry which is preliminary data.</text>
</comment>